<keyword evidence="1" id="KW-1133">Transmembrane helix</keyword>
<feature type="transmembrane region" description="Helical" evidence="1">
    <location>
        <begin position="110"/>
        <end position="132"/>
    </location>
</feature>
<organism evidence="2 3">
    <name type="scientific">Nonomuraea ferruginea</name>
    <dbReference type="NCBI Taxonomy" id="46174"/>
    <lineage>
        <taxon>Bacteria</taxon>
        <taxon>Bacillati</taxon>
        <taxon>Actinomycetota</taxon>
        <taxon>Actinomycetes</taxon>
        <taxon>Streptosporangiales</taxon>
        <taxon>Streptosporangiaceae</taxon>
        <taxon>Nonomuraea</taxon>
    </lineage>
</organism>
<keyword evidence="1" id="KW-0472">Membrane</keyword>
<gene>
    <name evidence="2" type="ORF">OUY24_00880</name>
</gene>
<evidence type="ECO:0000256" key="1">
    <source>
        <dbReference type="SAM" id="Phobius"/>
    </source>
</evidence>
<dbReference type="Proteomes" id="UP001212498">
    <property type="component" value="Unassembled WGS sequence"/>
</dbReference>
<keyword evidence="1" id="KW-0812">Transmembrane</keyword>
<protein>
    <submittedName>
        <fullName evidence="2">Uncharacterized protein</fullName>
    </submittedName>
</protein>
<keyword evidence="3" id="KW-1185">Reference proteome</keyword>
<comment type="caution">
    <text evidence="2">The sequence shown here is derived from an EMBL/GenBank/DDBJ whole genome shotgun (WGS) entry which is preliminary data.</text>
</comment>
<name>A0ABT4SPJ9_9ACTN</name>
<dbReference type="RefSeq" id="WP_148036323.1">
    <property type="nucleotide sequence ID" value="NZ_BAABFD010000006.1"/>
</dbReference>
<proteinExistence type="predicted"/>
<dbReference type="EMBL" id="JAPNUD010000002">
    <property type="protein sequence ID" value="MDA0639167.1"/>
    <property type="molecule type" value="Genomic_DNA"/>
</dbReference>
<reference evidence="2 3" key="1">
    <citation type="submission" date="2022-11" db="EMBL/GenBank/DDBJ databases">
        <title>Nonomuraea corallina sp. nov., a new species of the genus Nonomuraea isolated from sea side sediment in Thai sea.</title>
        <authorList>
            <person name="Ngamcharungchit C."/>
            <person name="Matsumoto A."/>
            <person name="Suriyachadkun C."/>
            <person name="Panbangred W."/>
            <person name="Inahashi Y."/>
            <person name="Intra B."/>
        </authorList>
    </citation>
    <scope>NUCLEOTIDE SEQUENCE [LARGE SCALE GENOMIC DNA]</scope>
    <source>
        <strain evidence="2 3">DSM 43553</strain>
    </source>
</reference>
<accession>A0ABT4SPJ9</accession>
<sequence>MEAFSNRLSLACRVQGETRSGTLRTCPDVDQALASKLRQITLNVGKPSCGYWIRVVGDSRAREVRLFVNGEPPDSIVEDIVAEIQRHCSPPASRWWRWPWRLWQWFAGHVWAGVVAGLIVTLLLVPLVYALMS</sequence>
<evidence type="ECO:0000313" key="2">
    <source>
        <dbReference type="EMBL" id="MDA0639167.1"/>
    </source>
</evidence>
<evidence type="ECO:0000313" key="3">
    <source>
        <dbReference type="Proteomes" id="UP001212498"/>
    </source>
</evidence>